<evidence type="ECO:0000313" key="6">
    <source>
        <dbReference type="EMBL" id="CAB5037722.1"/>
    </source>
</evidence>
<dbReference type="Pfam" id="PF00196">
    <property type="entry name" value="GerE"/>
    <property type="match status" value="1"/>
</dbReference>
<dbReference type="GO" id="GO:0006355">
    <property type="term" value="P:regulation of DNA-templated transcription"/>
    <property type="evidence" value="ECO:0007669"/>
    <property type="project" value="InterPro"/>
</dbReference>
<dbReference type="InterPro" id="IPR000792">
    <property type="entry name" value="Tscrpt_reg_LuxR_C"/>
</dbReference>
<protein>
    <submittedName>
        <fullName evidence="5">Unannotated protein</fullName>
    </submittedName>
</protein>
<dbReference type="GO" id="GO:0003677">
    <property type="term" value="F:DNA binding"/>
    <property type="evidence" value="ECO:0007669"/>
    <property type="project" value="UniProtKB-KW"/>
</dbReference>
<dbReference type="PANTHER" id="PTHR44688:SF16">
    <property type="entry name" value="DNA-BINDING TRANSCRIPTIONAL ACTIVATOR DEVR_DOSR"/>
    <property type="match status" value="1"/>
</dbReference>
<evidence type="ECO:0000313" key="5">
    <source>
        <dbReference type="EMBL" id="CAB4951459.1"/>
    </source>
</evidence>
<dbReference type="PRINTS" id="PR00038">
    <property type="entry name" value="HTHLUXR"/>
</dbReference>
<accession>A0A6J7K9X1</accession>
<reference evidence="5" key="1">
    <citation type="submission" date="2020-05" db="EMBL/GenBank/DDBJ databases">
        <authorList>
            <person name="Chiriac C."/>
            <person name="Salcher M."/>
            <person name="Ghai R."/>
            <person name="Kavagutti S V."/>
        </authorList>
    </citation>
    <scope>NUCLEOTIDE SEQUENCE</scope>
</reference>
<dbReference type="AlphaFoldDB" id="A0A6J7K9X1"/>
<dbReference type="PROSITE" id="PS50043">
    <property type="entry name" value="HTH_LUXR_2"/>
    <property type="match status" value="1"/>
</dbReference>
<dbReference type="InterPro" id="IPR016032">
    <property type="entry name" value="Sig_transdc_resp-reg_C-effctor"/>
</dbReference>
<sequence>MVALIERPVATLPLPRARFTALVIAESTTRRAEICARLRGLGAREVIEAASGREARVRAQYEGERDLVLIEGGLTDGPTLPLLADLRLAGWRRVVLLTVRDDPYAVRAAISAGVRCYVVTPELATPEPEPVLSRYRPRSGSPDEMSAREVEVLQLVSEGCSNKDIGDVLGLSSLTVKSHLARIARKVGTGDRAEMVAHSMRAGLVR</sequence>
<organism evidence="5">
    <name type="scientific">freshwater metagenome</name>
    <dbReference type="NCBI Taxonomy" id="449393"/>
    <lineage>
        <taxon>unclassified sequences</taxon>
        <taxon>metagenomes</taxon>
        <taxon>ecological metagenomes</taxon>
    </lineage>
</organism>
<dbReference type="Gene3D" id="1.10.10.10">
    <property type="entry name" value="Winged helix-like DNA-binding domain superfamily/Winged helix DNA-binding domain"/>
    <property type="match status" value="1"/>
</dbReference>
<dbReference type="Gene3D" id="3.40.50.2300">
    <property type="match status" value="1"/>
</dbReference>
<dbReference type="InterPro" id="IPR036388">
    <property type="entry name" value="WH-like_DNA-bd_sf"/>
</dbReference>
<dbReference type="PANTHER" id="PTHR44688">
    <property type="entry name" value="DNA-BINDING TRANSCRIPTIONAL ACTIVATOR DEVR_DOSR"/>
    <property type="match status" value="1"/>
</dbReference>
<evidence type="ECO:0000256" key="3">
    <source>
        <dbReference type="ARBA" id="ARBA00023163"/>
    </source>
</evidence>
<keyword evidence="3" id="KW-0804">Transcription</keyword>
<dbReference type="SUPFAM" id="SSF52172">
    <property type="entry name" value="CheY-like"/>
    <property type="match status" value="1"/>
</dbReference>
<dbReference type="SMART" id="SM00421">
    <property type="entry name" value="HTH_LUXR"/>
    <property type="match status" value="1"/>
</dbReference>
<keyword evidence="1" id="KW-0805">Transcription regulation</keyword>
<dbReference type="EMBL" id="CAFBPU010000046">
    <property type="protein sequence ID" value="CAB5037722.1"/>
    <property type="molecule type" value="Genomic_DNA"/>
</dbReference>
<dbReference type="SUPFAM" id="SSF46894">
    <property type="entry name" value="C-terminal effector domain of the bipartite response regulators"/>
    <property type="match status" value="1"/>
</dbReference>
<evidence type="ECO:0000256" key="2">
    <source>
        <dbReference type="ARBA" id="ARBA00023125"/>
    </source>
</evidence>
<evidence type="ECO:0000256" key="1">
    <source>
        <dbReference type="ARBA" id="ARBA00023015"/>
    </source>
</evidence>
<proteinExistence type="predicted"/>
<keyword evidence="2" id="KW-0238">DNA-binding</keyword>
<name>A0A6J7K9X1_9ZZZZ</name>
<dbReference type="PROSITE" id="PS00622">
    <property type="entry name" value="HTH_LUXR_1"/>
    <property type="match status" value="1"/>
</dbReference>
<dbReference type="InterPro" id="IPR011006">
    <property type="entry name" value="CheY-like_superfamily"/>
</dbReference>
<dbReference type="EMBL" id="CAFBND010000081">
    <property type="protein sequence ID" value="CAB4951459.1"/>
    <property type="molecule type" value="Genomic_DNA"/>
</dbReference>
<gene>
    <name evidence="5" type="ORF">UFOPK3752_01682</name>
    <name evidence="6" type="ORF">UFOPK4150_01870</name>
</gene>
<dbReference type="CDD" id="cd06170">
    <property type="entry name" value="LuxR_C_like"/>
    <property type="match status" value="1"/>
</dbReference>
<evidence type="ECO:0000259" key="4">
    <source>
        <dbReference type="PROSITE" id="PS50043"/>
    </source>
</evidence>
<feature type="domain" description="HTH luxR-type" evidence="4">
    <location>
        <begin position="138"/>
        <end position="203"/>
    </location>
</feature>